<protein>
    <submittedName>
        <fullName evidence="4">GD22644</fullName>
    </submittedName>
</protein>
<feature type="region of interest" description="Disordered" evidence="2">
    <location>
        <begin position="66"/>
        <end position="86"/>
    </location>
</feature>
<evidence type="ECO:0000259" key="3">
    <source>
        <dbReference type="Pfam" id="PF13904"/>
    </source>
</evidence>
<organism evidence="4 5">
    <name type="scientific">Drosophila simulans</name>
    <name type="common">Fruit fly</name>
    <dbReference type="NCBI Taxonomy" id="7240"/>
    <lineage>
        <taxon>Eukaryota</taxon>
        <taxon>Metazoa</taxon>
        <taxon>Ecdysozoa</taxon>
        <taxon>Arthropoda</taxon>
        <taxon>Hexapoda</taxon>
        <taxon>Insecta</taxon>
        <taxon>Pterygota</taxon>
        <taxon>Neoptera</taxon>
        <taxon>Endopterygota</taxon>
        <taxon>Diptera</taxon>
        <taxon>Brachycera</taxon>
        <taxon>Muscomorpha</taxon>
        <taxon>Ephydroidea</taxon>
        <taxon>Drosophilidae</taxon>
        <taxon>Drosophila</taxon>
        <taxon>Sophophora</taxon>
    </lineage>
</organism>
<evidence type="ECO:0000256" key="2">
    <source>
        <dbReference type="SAM" id="MobiDB-lite"/>
    </source>
</evidence>
<evidence type="ECO:0000256" key="1">
    <source>
        <dbReference type="SAM" id="Coils"/>
    </source>
</evidence>
<feature type="region of interest" description="Disordered" evidence="2">
    <location>
        <begin position="331"/>
        <end position="363"/>
    </location>
</feature>
<keyword evidence="5" id="KW-1185">Reference proteome</keyword>
<dbReference type="STRING" id="7240.B4Q3N4"/>
<dbReference type="PANTHER" id="PTHR23247">
    <property type="entry name" value="NY-REN-41 ANTIGEN L15 -RELATED"/>
    <property type="match status" value="1"/>
</dbReference>
<feature type="compositionally biased region" description="Low complexity" evidence="2">
    <location>
        <begin position="137"/>
        <end position="168"/>
    </location>
</feature>
<proteinExistence type="predicted"/>
<gene>
    <name evidence="4" type="primary">Dsim\GD22644</name>
    <name evidence="4" type="ORF">Dsim_GD22644</name>
</gene>
<dbReference type="InterPro" id="IPR025259">
    <property type="entry name" value="CCDC34/181"/>
</dbReference>
<dbReference type="EMBL" id="CM000361">
    <property type="protein sequence ID" value="EDX03838.1"/>
    <property type="molecule type" value="Genomic_DNA"/>
</dbReference>
<dbReference type="Pfam" id="PF13904">
    <property type="entry name" value="CCDC34"/>
    <property type="match status" value="1"/>
</dbReference>
<dbReference type="InterPro" id="IPR045323">
    <property type="entry name" value="CCDC34"/>
</dbReference>
<evidence type="ECO:0000313" key="5">
    <source>
        <dbReference type="Proteomes" id="UP000000304"/>
    </source>
</evidence>
<feature type="region of interest" description="Disordered" evidence="2">
    <location>
        <begin position="135"/>
        <end position="168"/>
    </location>
</feature>
<reference evidence="4 5" key="1">
    <citation type="journal article" date="2007" name="Nature">
        <title>Evolution of genes and genomes on the Drosophila phylogeny.</title>
        <authorList>
            <consortium name="Drosophila 12 Genomes Consortium"/>
            <person name="Clark A.G."/>
            <person name="Eisen M.B."/>
            <person name="Smith D.R."/>
            <person name="Bergman C.M."/>
            <person name="Oliver B."/>
            <person name="Markow T.A."/>
            <person name="Kaufman T.C."/>
            <person name="Kellis M."/>
            <person name="Gelbart W."/>
            <person name="Iyer V.N."/>
            <person name="Pollard D.A."/>
            <person name="Sackton T.B."/>
            <person name="Larracuente A.M."/>
            <person name="Singh N.D."/>
            <person name="Abad J.P."/>
            <person name="Abt D.N."/>
            <person name="Adryan B."/>
            <person name="Aguade M."/>
            <person name="Akashi H."/>
            <person name="Anderson W.W."/>
            <person name="Aquadro C.F."/>
            <person name="Ardell D.H."/>
            <person name="Arguello R."/>
            <person name="Artieri C.G."/>
            <person name="Barbash D.A."/>
            <person name="Barker D."/>
            <person name="Barsanti P."/>
            <person name="Batterham P."/>
            <person name="Batzoglou S."/>
            <person name="Begun D."/>
            <person name="Bhutkar A."/>
            <person name="Blanco E."/>
            <person name="Bosak S.A."/>
            <person name="Bradley R.K."/>
            <person name="Brand A.D."/>
            <person name="Brent M.R."/>
            <person name="Brooks A.N."/>
            <person name="Brown R.H."/>
            <person name="Butlin R.K."/>
            <person name="Caggese C."/>
            <person name="Calvi B.R."/>
            <person name="Bernardo de Carvalho A."/>
            <person name="Caspi A."/>
            <person name="Castrezana S."/>
            <person name="Celniker S.E."/>
            <person name="Chang J.L."/>
            <person name="Chapple C."/>
            <person name="Chatterji S."/>
            <person name="Chinwalla A."/>
            <person name="Civetta A."/>
            <person name="Clifton S.W."/>
            <person name="Comeron J.M."/>
            <person name="Costello J.C."/>
            <person name="Coyne J.A."/>
            <person name="Daub J."/>
            <person name="David R.G."/>
            <person name="Delcher A.L."/>
            <person name="Delehaunty K."/>
            <person name="Do C.B."/>
            <person name="Ebling H."/>
            <person name="Edwards K."/>
            <person name="Eickbush T."/>
            <person name="Evans J.D."/>
            <person name="Filipski A."/>
            <person name="Findeiss S."/>
            <person name="Freyhult E."/>
            <person name="Fulton L."/>
            <person name="Fulton R."/>
            <person name="Garcia A.C."/>
            <person name="Gardiner A."/>
            <person name="Garfield D.A."/>
            <person name="Garvin B.E."/>
            <person name="Gibson G."/>
            <person name="Gilbert D."/>
            <person name="Gnerre S."/>
            <person name="Godfrey J."/>
            <person name="Good R."/>
            <person name="Gotea V."/>
            <person name="Gravely B."/>
            <person name="Greenberg A.J."/>
            <person name="Griffiths-Jones S."/>
            <person name="Gross S."/>
            <person name="Guigo R."/>
            <person name="Gustafson E.A."/>
            <person name="Haerty W."/>
            <person name="Hahn M.W."/>
            <person name="Halligan D.L."/>
            <person name="Halpern A.L."/>
            <person name="Halter G.M."/>
            <person name="Han M.V."/>
            <person name="Heger A."/>
            <person name="Hillier L."/>
            <person name="Hinrichs A.S."/>
            <person name="Holmes I."/>
            <person name="Hoskins R.A."/>
            <person name="Hubisz M.J."/>
            <person name="Hultmark D."/>
            <person name="Huntley M.A."/>
            <person name="Jaffe D.B."/>
            <person name="Jagadeeshan S."/>
            <person name="Jeck W.R."/>
            <person name="Johnson J."/>
            <person name="Jones C.D."/>
            <person name="Jordan W.C."/>
            <person name="Karpen G.H."/>
            <person name="Kataoka E."/>
            <person name="Keightley P.D."/>
            <person name="Kheradpour P."/>
            <person name="Kirkness E.F."/>
            <person name="Koerich L.B."/>
            <person name="Kristiansen K."/>
            <person name="Kudrna D."/>
            <person name="Kulathinal R.J."/>
            <person name="Kumar S."/>
            <person name="Kwok R."/>
            <person name="Lander E."/>
            <person name="Langley C.H."/>
            <person name="Lapoint R."/>
            <person name="Lazzaro B.P."/>
            <person name="Lee S.J."/>
            <person name="Levesque L."/>
            <person name="Li R."/>
            <person name="Lin C.F."/>
            <person name="Lin M.F."/>
            <person name="Lindblad-Toh K."/>
            <person name="Llopart A."/>
            <person name="Long M."/>
            <person name="Low L."/>
            <person name="Lozovsky E."/>
            <person name="Lu J."/>
            <person name="Luo M."/>
            <person name="Machado C.A."/>
            <person name="Makalowski W."/>
            <person name="Marzo M."/>
            <person name="Matsuda M."/>
            <person name="Matzkin L."/>
            <person name="McAllister B."/>
            <person name="McBride C.S."/>
            <person name="McKernan B."/>
            <person name="McKernan K."/>
            <person name="Mendez-Lago M."/>
            <person name="Minx P."/>
            <person name="Mollenhauer M.U."/>
            <person name="Montooth K."/>
            <person name="Mount S.M."/>
            <person name="Mu X."/>
            <person name="Myers E."/>
            <person name="Negre B."/>
            <person name="Newfeld S."/>
            <person name="Nielsen R."/>
            <person name="Noor M.A."/>
            <person name="O'Grady P."/>
            <person name="Pachter L."/>
            <person name="Papaceit M."/>
            <person name="Parisi M.J."/>
            <person name="Parisi M."/>
            <person name="Parts L."/>
            <person name="Pedersen J.S."/>
            <person name="Pesole G."/>
            <person name="Phillippy A.M."/>
            <person name="Ponting C.P."/>
            <person name="Pop M."/>
            <person name="Porcelli D."/>
            <person name="Powell J.R."/>
            <person name="Prohaska S."/>
            <person name="Pruitt K."/>
            <person name="Puig M."/>
            <person name="Quesneville H."/>
            <person name="Ram K.R."/>
            <person name="Rand D."/>
            <person name="Rasmussen M.D."/>
            <person name="Reed L.K."/>
            <person name="Reenan R."/>
            <person name="Reily A."/>
            <person name="Remington K.A."/>
            <person name="Rieger T.T."/>
            <person name="Ritchie M.G."/>
            <person name="Robin C."/>
            <person name="Rogers Y.H."/>
            <person name="Rohde C."/>
            <person name="Rozas J."/>
            <person name="Rubenfield M.J."/>
            <person name="Ruiz A."/>
            <person name="Russo S."/>
            <person name="Salzberg S.L."/>
            <person name="Sanchez-Gracia A."/>
            <person name="Saranga D.J."/>
            <person name="Sato H."/>
            <person name="Schaeffer S.W."/>
            <person name="Schatz M.C."/>
            <person name="Schlenke T."/>
            <person name="Schwartz R."/>
            <person name="Segarra C."/>
            <person name="Singh R.S."/>
            <person name="Sirot L."/>
            <person name="Sirota M."/>
            <person name="Sisneros N.B."/>
            <person name="Smith C.D."/>
            <person name="Smith T.F."/>
            <person name="Spieth J."/>
            <person name="Stage D.E."/>
            <person name="Stark A."/>
            <person name="Stephan W."/>
            <person name="Strausberg R.L."/>
            <person name="Strempel S."/>
            <person name="Sturgill D."/>
            <person name="Sutton G."/>
            <person name="Sutton G.G."/>
            <person name="Tao W."/>
            <person name="Teichmann S."/>
            <person name="Tobari Y.N."/>
            <person name="Tomimura Y."/>
            <person name="Tsolas J.M."/>
            <person name="Valente V.L."/>
            <person name="Venter E."/>
            <person name="Venter J.C."/>
            <person name="Vicario S."/>
            <person name="Vieira F.G."/>
            <person name="Vilella A.J."/>
            <person name="Villasante A."/>
            <person name="Walenz B."/>
            <person name="Wang J."/>
            <person name="Wasserman M."/>
            <person name="Watts T."/>
            <person name="Wilson D."/>
            <person name="Wilson R.K."/>
            <person name="Wing R.A."/>
            <person name="Wolfner M.F."/>
            <person name="Wong A."/>
            <person name="Wong G.K."/>
            <person name="Wu C.I."/>
            <person name="Wu G."/>
            <person name="Yamamoto D."/>
            <person name="Yang H.P."/>
            <person name="Yang S.P."/>
            <person name="Yorke J.A."/>
            <person name="Yoshida K."/>
            <person name="Zdobnov E."/>
            <person name="Zhang P."/>
            <person name="Zhang Y."/>
            <person name="Zimin A.V."/>
            <person name="Baldwin J."/>
            <person name="Abdouelleil A."/>
            <person name="Abdulkadir J."/>
            <person name="Abebe A."/>
            <person name="Abera B."/>
            <person name="Abreu J."/>
            <person name="Acer S.C."/>
            <person name="Aftuck L."/>
            <person name="Alexander A."/>
            <person name="An P."/>
            <person name="Anderson E."/>
            <person name="Anderson S."/>
            <person name="Arachi H."/>
            <person name="Azer M."/>
            <person name="Bachantsang P."/>
            <person name="Barry A."/>
            <person name="Bayul T."/>
            <person name="Berlin A."/>
            <person name="Bessette D."/>
            <person name="Bloom T."/>
            <person name="Blye J."/>
            <person name="Boguslavskiy L."/>
            <person name="Bonnet C."/>
            <person name="Boukhgalter B."/>
            <person name="Bourzgui I."/>
            <person name="Brown A."/>
            <person name="Cahill P."/>
            <person name="Channer S."/>
            <person name="Cheshatsang Y."/>
            <person name="Chuda L."/>
            <person name="Citroen M."/>
            <person name="Collymore A."/>
            <person name="Cooke P."/>
            <person name="Costello M."/>
            <person name="D'Aco K."/>
            <person name="Daza R."/>
            <person name="De Haan G."/>
            <person name="DeGray S."/>
            <person name="DeMaso C."/>
            <person name="Dhargay N."/>
            <person name="Dooley K."/>
            <person name="Dooley E."/>
            <person name="Doricent M."/>
            <person name="Dorje P."/>
            <person name="Dorjee K."/>
            <person name="Dupes A."/>
            <person name="Elong R."/>
            <person name="Falk J."/>
            <person name="Farina A."/>
            <person name="Faro S."/>
            <person name="Ferguson D."/>
            <person name="Fisher S."/>
            <person name="Foley C.D."/>
            <person name="Franke A."/>
            <person name="Friedrich D."/>
            <person name="Gadbois L."/>
            <person name="Gearin G."/>
            <person name="Gearin C.R."/>
            <person name="Giannoukos G."/>
            <person name="Goode T."/>
            <person name="Graham J."/>
            <person name="Grandbois E."/>
            <person name="Grewal S."/>
            <person name="Gyaltsen K."/>
            <person name="Hafez N."/>
            <person name="Hagos B."/>
            <person name="Hall J."/>
            <person name="Henson C."/>
            <person name="Hollinger A."/>
            <person name="Honan T."/>
            <person name="Huard M.D."/>
            <person name="Hughes L."/>
            <person name="Hurhula B."/>
            <person name="Husby M.E."/>
            <person name="Kamat A."/>
            <person name="Kanga B."/>
            <person name="Kashin S."/>
            <person name="Khazanovich D."/>
            <person name="Kisner P."/>
            <person name="Lance K."/>
            <person name="Lara M."/>
            <person name="Lee W."/>
            <person name="Lennon N."/>
            <person name="Letendre F."/>
            <person name="LeVine R."/>
            <person name="Lipovsky A."/>
            <person name="Liu X."/>
            <person name="Liu J."/>
            <person name="Liu S."/>
            <person name="Lokyitsang T."/>
            <person name="Lokyitsang Y."/>
            <person name="Lubonja R."/>
            <person name="Lui A."/>
            <person name="MacDonald P."/>
            <person name="Magnisalis V."/>
            <person name="Maru K."/>
            <person name="Matthews C."/>
            <person name="McCusker W."/>
            <person name="McDonough S."/>
            <person name="Mehta T."/>
            <person name="Meldrim J."/>
            <person name="Meneus L."/>
            <person name="Mihai O."/>
            <person name="Mihalev A."/>
            <person name="Mihova T."/>
            <person name="Mittelman R."/>
            <person name="Mlenga V."/>
            <person name="Montmayeur A."/>
            <person name="Mulrain L."/>
            <person name="Navidi A."/>
            <person name="Naylor J."/>
            <person name="Negash T."/>
            <person name="Nguyen T."/>
            <person name="Nguyen N."/>
            <person name="Nicol R."/>
            <person name="Norbu C."/>
            <person name="Norbu N."/>
            <person name="Novod N."/>
            <person name="O'Neill B."/>
            <person name="Osman S."/>
            <person name="Markiewicz E."/>
            <person name="Oyono O.L."/>
            <person name="Patti C."/>
            <person name="Phunkhang P."/>
            <person name="Pierre F."/>
            <person name="Priest M."/>
            <person name="Raghuraman S."/>
            <person name="Rege F."/>
            <person name="Reyes R."/>
            <person name="Rise C."/>
            <person name="Rogov P."/>
            <person name="Ross K."/>
            <person name="Ryan E."/>
            <person name="Settipalli S."/>
            <person name="Shea T."/>
            <person name="Sherpa N."/>
            <person name="Shi L."/>
            <person name="Shih D."/>
            <person name="Sparrow T."/>
            <person name="Spaulding J."/>
            <person name="Stalker J."/>
            <person name="Stange-Thomann N."/>
            <person name="Stavropoulos S."/>
            <person name="Stone C."/>
            <person name="Strader C."/>
            <person name="Tesfaye S."/>
            <person name="Thomson T."/>
            <person name="Thoulutsang Y."/>
            <person name="Thoulutsang D."/>
            <person name="Topham K."/>
            <person name="Topping I."/>
            <person name="Tsamla T."/>
            <person name="Vassiliev H."/>
            <person name="Vo A."/>
            <person name="Wangchuk T."/>
            <person name="Wangdi T."/>
            <person name="Weiand M."/>
            <person name="Wilkinson J."/>
            <person name="Wilson A."/>
            <person name="Yadav S."/>
            <person name="Young G."/>
            <person name="Yu Q."/>
            <person name="Zembek L."/>
            <person name="Zhong D."/>
            <person name="Zimmer A."/>
            <person name="Zwirko Z."/>
            <person name="Jaffe D.B."/>
            <person name="Alvarez P."/>
            <person name="Brockman W."/>
            <person name="Butler J."/>
            <person name="Chin C."/>
            <person name="Gnerre S."/>
            <person name="Grabherr M."/>
            <person name="Kleber M."/>
            <person name="Mauceli E."/>
            <person name="MacCallum I."/>
        </authorList>
    </citation>
    <scope>NUCLEOTIDE SEQUENCE [LARGE SCALE GENOMIC DNA]</scope>
    <source>
        <strain evidence="5">white501</strain>
    </source>
</reference>
<feature type="coiled-coil region" evidence="1">
    <location>
        <begin position="243"/>
        <end position="270"/>
    </location>
</feature>
<sequence length="405" mass="43811">MAFLGKVNSQGTLIDHEVFCMTHPSRQDSAGQAREMGASVLLPRRKGSRTFIKTCDKDSIVRSMGSPSTVRYVGSSESSSEVNSLGETETSTLRCCSDLSLGTLKSTKTIEGPHVGELGEDIELQTESETVCLHLGSPSSSTSTDRSSCSDRSCPSLRSVSSSDKDSTTSMCSWEEAMSQDDSMLGPLQLPLSHSLPSLRLGSSVGSPPLTYTRRIEPLHIRRSAGEAYENWLSAKQRQCQYKLQAQQAEKEAQRQRAELRQRLAKEKYEQWCQRKAQQTTSTAKPPIARPSCPAAAAEEHGVCATSPAGVGVAQVEAARTASPRAAECRAAAPGGAGRPPLAGGRGLQSVDEQRGPEAQACPLQPGNEVVARHRFRHLYKPQAVGELSWSDLKSSEVEKWLPNR</sequence>
<feature type="compositionally biased region" description="Low complexity" evidence="2">
    <location>
        <begin position="331"/>
        <end position="343"/>
    </location>
</feature>
<keyword evidence="1" id="KW-0175">Coiled coil</keyword>
<dbReference type="AlphaFoldDB" id="B4Q3N4"/>
<evidence type="ECO:0000313" key="4">
    <source>
        <dbReference type="EMBL" id="EDX03838.1"/>
    </source>
</evidence>
<dbReference type="PhylomeDB" id="B4Q3N4"/>
<dbReference type="PANTHER" id="PTHR23247:SF2">
    <property type="entry name" value="COILED-COIL DOMAIN-CONTAINING PROTEIN 34"/>
    <property type="match status" value="1"/>
</dbReference>
<dbReference type="HOGENOM" id="CLU_680213_0_0_1"/>
<name>B4Q3N4_DROSI</name>
<feature type="domain" description="Coiled-coil" evidence="3">
    <location>
        <begin position="227"/>
        <end position="284"/>
    </location>
</feature>
<dbReference type="Proteomes" id="UP000000304">
    <property type="component" value="Chromosome 2L"/>
</dbReference>
<dbReference type="OrthoDB" id="6591885at2759"/>
<accession>B4Q3N4</accession>